<dbReference type="InterPro" id="IPR051449">
    <property type="entry name" value="ABC-2_transporter_component"/>
</dbReference>
<evidence type="ECO:0000313" key="9">
    <source>
        <dbReference type="Proteomes" id="UP001165587"/>
    </source>
</evidence>
<feature type="transmembrane region" description="Helical" evidence="6">
    <location>
        <begin position="248"/>
        <end position="268"/>
    </location>
</feature>
<keyword evidence="2" id="KW-1003">Cell membrane</keyword>
<organism evidence="8 9">
    <name type="scientific">Herbiconiux oxytropis</name>
    <dbReference type="NCBI Taxonomy" id="2970915"/>
    <lineage>
        <taxon>Bacteria</taxon>
        <taxon>Bacillati</taxon>
        <taxon>Actinomycetota</taxon>
        <taxon>Actinomycetes</taxon>
        <taxon>Micrococcales</taxon>
        <taxon>Microbacteriaceae</taxon>
        <taxon>Herbiconiux</taxon>
    </lineage>
</organism>
<gene>
    <name evidence="8" type="ORF">N1028_04900</name>
</gene>
<evidence type="ECO:0000256" key="6">
    <source>
        <dbReference type="SAM" id="Phobius"/>
    </source>
</evidence>
<evidence type="ECO:0000256" key="5">
    <source>
        <dbReference type="ARBA" id="ARBA00023136"/>
    </source>
</evidence>
<dbReference type="Proteomes" id="UP001165587">
    <property type="component" value="Unassembled WGS sequence"/>
</dbReference>
<dbReference type="Pfam" id="PF12698">
    <property type="entry name" value="ABC2_membrane_3"/>
    <property type="match status" value="1"/>
</dbReference>
<feature type="transmembrane region" description="Helical" evidence="6">
    <location>
        <begin position="216"/>
        <end position="236"/>
    </location>
</feature>
<feature type="transmembrane region" description="Helical" evidence="6">
    <location>
        <begin position="157"/>
        <end position="182"/>
    </location>
</feature>
<feature type="transmembrane region" description="Helical" evidence="6">
    <location>
        <begin position="280"/>
        <end position="301"/>
    </location>
</feature>
<feature type="transmembrane region" description="Helical" evidence="6">
    <location>
        <begin position="43"/>
        <end position="65"/>
    </location>
</feature>
<proteinExistence type="predicted"/>
<evidence type="ECO:0000256" key="2">
    <source>
        <dbReference type="ARBA" id="ARBA00022475"/>
    </source>
</evidence>
<dbReference type="RefSeq" id="WP_259525700.1">
    <property type="nucleotide sequence ID" value="NZ_JANLCK010000002.1"/>
</dbReference>
<sequence>MSATTPPRLGRPARPPRPALPGLVKGTWLVAERELAMRLRSKSFLISTAILLLAILASIIVGGILSSTSSAPKVAAVAGTASVVDGVQGLEVTEAASTDEAEALVRDGTVDAAVLPAETELGYELVALDEAPGTIVSLLSVAPPVQLLEPGDSDDGFLSYIIGIAFGVVFFMSAVTFGSTIAQSVVEEKQTRVVEILLSTISARELMAGKVVGNSILAFGQIALIAAMSVLGLSITGQSALLGLLGPAIAWFIVFFVFGFVLIAALYAATAALVSRQEEVASVTSPVTTLVMIPYFLVIFFNSNETIMAIMSYVPFSAPIGMPLRLFLGDAAWWEPLVSLAVLVATTLLIIGIGSRIYSNSLLRTGARVKLRDALKG</sequence>
<comment type="subcellular location">
    <subcellularLocation>
        <location evidence="1">Cell membrane</location>
        <topology evidence="1">Multi-pass membrane protein</topology>
    </subcellularLocation>
</comment>
<feature type="domain" description="ABC-2 type transporter transmembrane" evidence="7">
    <location>
        <begin position="144"/>
        <end position="354"/>
    </location>
</feature>
<evidence type="ECO:0000256" key="1">
    <source>
        <dbReference type="ARBA" id="ARBA00004651"/>
    </source>
</evidence>
<dbReference type="AlphaFoldDB" id="A0AA42BW05"/>
<comment type="caution">
    <text evidence="8">The sequence shown here is derived from an EMBL/GenBank/DDBJ whole genome shotgun (WGS) entry which is preliminary data.</text>
</comment>
<accession>A0AA42BW05</accession>
<keyword evidence="9" id="KW-1185">Reference proteome</keyword>
<evidence type="ECO:0000259" key="7">
    <source>
        <dbReference type="Pfam" id="PF12698"/>
    </source>
</evidence>
<reference evidence="8" key="1">
    <citation type="submission" date="2022-08" db="EMBL/GenBank/DDBJ databases">
        <authorList>
            <person name="Deng Y."/>
            <person name="Han X.-F."/>
            <person name="Zhang Y.-Q."/>
        </authorList>
    </citation>
    <scope>NUCLEOTIDE SEQUENCE</scope>
    <source>
        <strain evidence="8">CPCC 203407</strain>
    </source>
</reference>
<evidence type="ECO:0000313" key="8">
    <source>
        <dbReference type="EMBL" id="MCS5725228.1"/>
    </source>
</evidence>
<keyword evidence="3 6" id="KW-0812">Transmembrane</keyword>
<dbReference type="PANTHER" id="PTHR30294">
    <property type="entry name" value="MEMBRANE COMPONENT OF ABC TRANSPORTER YHHJ-RELATED"/>
    <property type="match status" value="1"/>
</dbReference>
<keyword evidence="5 6" id="KW-0472">Membrane</keyword>
<evidence type="ECO:0000256" key="4">
    <source>
        <dbReference type="ARBA" id="ARBA00022989"/>
    </source>
</evidence>
<dbReference type="InterPro" id="IPR013525">
    <property type="entry name" value="ABC2_TM"/>
</dbReference>
<dbReference type="PANTHER" id="PTHR30294:SF29">
    <property type="entry name" value="MULTIDRUG ABC TRANSPORTER PERMEASE YBHS-RELATED"/>
    <property type="match status" value="1"/>
</dbReference>
<dbReference type="EMBL" id="JANLCK010000002">
    <property type="protein sequence ID" value="MCS5725228.1"/>
    <property type="molecule type" value="Genomic_DNA"/>
</dbReference>
<dbReference type="GO" id="GO:0140359">
    <property type="term" value="F:ABC-type transporter activity"/>
    <property type="evidence" value="ECO:0007669"/>
    <property type="project" value="InterPro"/>
</dbReference>
<name>A0AA42BW05_9MICO</name>
<evidence type="ECO:0000256" key="3">
    <source>
        <dbReference type="ARBA" id="ARBA00022692"/>
    </source>
</evidence>
<keyword evidence="4 6" id="KW-1133">Transmembrane helix</keyword>
<protein>
    <submittedName>
        <fullName evidence="8">ABC transporter permease</fullName>
    </submittedName>
</protein>
<dbReference type="GO" id="GO:0005886">
    <property type="term" value="C:plasma membrane"/>
    <property type="evidence" value="ECO:0007669"/>
    <property type="project" value="UniProtKB-SubCell"/>
</dbReference>
<feature type="transmembrane region" description="Helical" evidence="6">
    <location>
        <begin position="307"/>
        <end position="328"/>
    </location>
</feature>
<feature type="transmembrane region" description="Helical" evidence="6">
    <location>
        <begin position="340"/>
        <end position="358"/>
    </location>
</feature>